<dbReference type="Pfam" id="PF09592">
    <property type="entry name" value="DUF2031"/>
    <property type="match status" value="1"/>
</dbReference>
<name>V7PVE4_PLAYE</name>
<proteinExistence type="predicted"/>
<keyword evidence="2" id="KW-1133">Transmembrane helix</keyword>
<dbReference type="Proteomes" id="UP000018538">
    <property type="component" value="Unassembled WGS sequence"/>
</dbReference>
<dbReference type="InterPro" id="IPR006484">
    <property type="entry name" value="PYST_B"/>
</dbReference>
<evidence type="ECO:0000256" key="2">
    <source>
        <dbReference type="SAM" id="Phobius"/>
    </source>
</evidence>
<dbReference type="NCBIfam" id="TIGR01597">
    <property type="entry name" value="PYST-B"/>
    <property type="match status" value="1"/>
</dbReference>
<reference evidence="3 4" key="1">
    <citation type="submission" date="2013-11" db="EMBL/GenBank/DDBJ databases">
        <title>The Genome Sequence of Plasmodium yoelii 17X.</title>
        <authorList>
            <consortium name="The Broad Institute Genomics Platform"/>
            <consortium name="The Broad Institute Genome Sequencing Center for Infectious Disease"/>
            <person name="Neafsey D."/>
            <person name="Adams J."/>
            <person name="Walker B."/>
            <person name="Young S.K."/>
            <person name="Zeng Q."/>
            <person name="Gargeya S."/>
            <person name="Fitzgerald M."/>
            <person name="Haas B."/>
            <person name="Abouelleil A."/>
            <person name="Alvarado L."/>
            <person name="Chapman S.B."/>
            <person name="Gainer-Dewar J."/>
            <person name="Goldberg J."/>
            <person name="Griggs A."/>
            <person name="Gujja S."/>
            <person name="Hansen M."/>
            <person name="Howarth C."/>
            <person name="Imamovic A."/>
            <person name="Ireland A."/>
            <person name="Larimer J."/>
            <person name="McCowan C."/>
            <person name="Murphy C."/>
            <person name="Pearson M."/>
            <person name="Poon T.W."/>
            <person name="Priest M."/>
            <person name="Roberts A."/>
            <person name="Saif S."/>
            <person name="Shea T."/>
            <person name="Sykes S."/>
            <person name="Wortman J."/>
            <person name="Nusbaum C."/>
            <person name="Birren B."/>
        </authorList>
    </citation>
    <scope>NUCLEOTIDE SEQUENCE [LARGE SCALE GENOMIC DNA]</scope>
    <source>
        <strain evidence="3 4">17X</strain>
    </source>
</reference>
<evidence type="ECO:0000313" key="3">
    <source>
        <dbReference type="EMBL" id="ETB62118.1"/>
    </source>
</evidence>
<keyword evidence="4" id="KW-1185">Reference proteome</keyword>
<organism evidence="3 4">
    <name type="scientific">Plasmodium yoelii 17X</name>
    <dbReference type="NCBI Taxonomy" id="1323249"/>
    <lineage>
        <taxon>Eukaryota</taxon>
        <taxon>Sar</taxon>
        <taxon>Alveolata</taxon>
        <taxon>Apicomplexa</taxon>
        <taxon>Aconoidasida</taxon>
        <taxon>Haemosporida</taxon>
        <taxon>Plasmodiidae</taxon>
        <taxon>Plasmodium</taxon>
        <taxon>Plasmodium (Vinckeia)</taxon>
    </lineage>
</organism>
<feature type="coiled-coil region" evidence="1">
    <location>
        <begin position="108"/>
        <end position="135"/>
    </location>
</feature>
<gene>
    <name evidence="3" type="ORF">YYC_01118</name>
</gene>
<sequence>MRISNLKFVFFSNIICSFECAKNELYLVNERIIYLETNVINFRNNRILGDTDNRFDLNYFYESTLSLANQLNEYNDDDEEMIYIQSATYSHVNMHNENNTLPDLNNVDNKTTKLIDELRKELEKVKKELDNKRNSEIAIQPIQDKIITKKDENISVSEYEDFNKLENEENFLESEDDNFEDEYNKIKSSNNYNEFKITGKLKKHEKSRFKKMTTFVGSLFDIIGSIFILNNTIYTVYAFYN</sequence>
<feature type="transmembrane region" description="Helical" evidence="2">
    <location>
        <begin position="212"/>
        <end position="240"/>
    </location>
</feature>
<evidence type="ECO:0000256" key="1">
    <source>
        <dbReference type="SAM" id="Coils"/>
    </source>
</evidence>
<accession>V7PVE4</accession>
<protein>
    <recommendedName>
        <fullName evidence="5">Fam-b protein</fullName>
    </recommendedName>
</protein>
<keyword evidence="1" id="KW-0175">Coiled coil</keyword>
<dbReference type="AlphaFoldDB" id="V7PVE4"/>
<evidence type="ECO:0000313" key="4">
    <source>
        <dbReference type="Proteomes" id="UP000018538"/>
    </source>
</evidence>
<dbReference type="EMBL" id="KI635735">
    <property type="protein sequence ID" value="ETB62118.1"/>
    <property type="molecule type" value="Genomic_DNA"/>
</dbReference>
<keyword evidence="2" id="KW-0472">Membrane</keyword>
<keyword evidence="2" id="KW-0812">Transmembrane</keyword>
<evidence type="ECO:0008006" key="5">
    <source>
        <dbReference type="Google" id="ProtNLM"/>
    </source>
</evidence>